<keyword evidence="5" id="KW-0378">Hydrolase</keyword>
<sequence>MDNQIKVSVRNLVEFVLRSGDIDNSFMSMTRALEGTKAHQKVQKSYGSEYMPEVTLKHSVNYDKFTIQIEGRADGILTLEDKIVIDEIKSTTKDLEDIEEDFNQLHWAQGKCYGYIYGIQNNLETIDIQLTYFNIESEERKIFRKTFTIKELEEFFLFLIHKYIEWASLTFYWGETRDKSIKELKFPFESYRKGQRELAVAAYKTIAERKNLFAQAPTGIGKTISTLFPSIKSMGEGITSKIFYLTAKTITREVAVNSVDIMANKGLRTKALVITAKDKICLNEETKCNPRDCPYAKGHFDRVNDAIMDIFEREDLMTREVILSYSEKHKVCPFEFALDVSLWSDIIICDYNYVFDPQVYLKRFFTNEGEDYVFLIDEAHNLVDRSREMFSAEINKGSFLDLKDIFKGHYPHIYKGFNKCNGIINKLKREMEIEDEYYQREEIDDFYYPIKKLITLLEPWLIEEKDHENYEDVIELYFKLITFIKISDFYDEHYVTSFQQKGKDLYIKLYCVDSSYLLKEALKRGSAAIFFSATLTPLDYHMDLLGGKEGDYNIKLASPFPRKNLCLMVGDHISTRYKDRERTYLDIVKYIESFISSKKGNYFIFFPSYVYMTEVYNLMIDRNQDLNIIIQDTNMKEKERENFLLEFNRQDKEVIAFAVMGGIFSEGIDLTGEKLIGAVIIGVGLPQICFERNIIKDYYDHNIGEGYEYAYIYPGMNKVLQAAGRVIRSEEDRGAILLIDDRYGSFRYKELFPMEWNHFKRVNNMRNMERTLNVFW</sequence>
<keyword evidence="6 15" id="KW-0347">Helicase</keyword>
<evidence type="ECO:0000256" key="11">
    <source>
        <dbReference type="ARBA" id="ARBA00023204"/>
    </source>
</evidence>
<evidence type="ECO:0000256" key="13">
    <source>
        <dbReference type="ARBA" id="ARBA00038058"/>
    </source>
</evidence>
<dbReference type="PANTHER" id="PTHR11472">
    <property type="entry name" value="DNA REPAIR DEAD HELICASE RAD3/XP-D SUBFAMILY MEMBER"/>
    <property type="match status" value="1"/>
</dbReference>
<dbReference type="SMART" id="SM00488">
    <property type="entry name" value="DEXDc2"/>
    <property type="match status" value="1"/>
</dbReference>
<dbReference type="InterPro" id="IPR010614">
    <property type="entry name" value="RAD3-like_helicase_DEAD"/>
</dbReference>
<evidence type="ECO:0000313" key="15">
    <source>
        <dbReference type="EMBL" id="MBU5439713.1"/>
    </source>
</evidence>
<dbReference type="Proteomes" id="UP000749471">
    <property type="component" value="Unassembled WGS sequence"/>
</dbReference>
<evidence type="ECO:0000256" key="5">
    <source>
        <dbReference type="ARBA" id="ARBA00022801"/>
    </source>
</evidence>
<evidence type="ECO:0000256" key="7">
    <source>
        <dbReference type="ARBA" id="ARBA00022840"/>
    </source>
</evidence>
<comment type="caution">
    <text evidence="15">The sequence shown here is derived from an EMBL/GenBank/DDBJ whole genome shotgun (WGS) entry which is preliminary data.</text>
</comment>
<keyword evidence="10" id="KW-0238">DNA-binding</keyword>
<feature type="domain" description="Helicase ATP-binding" evidence="14">
    <location>
        <begin position="181"/>
        <end position="437"/>
    </location>
</feature>
<dbReference type="EMBL" id="JAHLPM010000018">
    <property type="protein sequence ID" value="MBU5439713.1"/>
    <property type="molecule type" value="Genomic_DNA"/>
</dbReference>
<organism evidence="15 16">
    <name type="scientific">Tissierella simiarum</name>
    <dbReference type="NCBI Taxonomy" id="2841534"/>
    <lineage>
        <taxon>Bacteria</taxon>
        <taxon>Bacillati</taxon>
        <taxon>Bacillota</taxon>
        <taxon>Tissierellia</taxon>
        <taxon>Tissierellales</taxon>
        <taxon>Tissierellaceae</taxon>
        <taxon>Tissierella</taxon>
    </lineage>
</organism>
<evidence type="ECO:0000256" key="4">
    <source>
        <dbReference type="ARBA" id="ARBA00022763"/>
    </source>
</evidence>
<evidence type="ECO:0000256" key="8">
    <source>
        <dbReference type="ARBA" id="ARBA00023004"/>
    </source>
</evidence>
<dbReference type="RefSeq" id="WP_216521507.1">
    <property type="nucleotide sequence ID" value="NZ_JAHLPM010000018.1"/>
</dbReference>
<evidence type="ECO:0000256" key="1">
    <source>
        <dbReference type="ARBA" id="ARBA00022485"/>
    </source>
</evidence>
<dbReference type="InterPro" id="IPR006554">
    <property type="entry name" value="Helicase-like_DEXD_c2"/>
</dbReference>
<dbReference type="InterPro" id="IPR006555">
    <property type="entry name" value="ATP-dep_Helicase_C"/>
</dbReference>
<reference evidence="15 16" key="1">
    <citation type="submission" date="2021-06" db="EMBL/GenBank/DDBJ databases">
        <authorList>
            <person name="Sun Q."/>
            <person name="Li D."/>
        </authorList>
    </citation>
    <scope>NUCLEOTIDE SEQUENCE [LARGE SCALE GENOMIC DNA]</scope>
    <source>
        <strain evidence="15 16">MSJ-40</strain>
    </source>
</reference>
<evidence type="ECO:0000256" key="12">
    <source>
        <dbReference type="ARBA" id="ARBA00023235"/>
    </source>
</evidence>
<keyword evidence="16" id="KW-1185">Reference proteome</keyword>
<evidence type="ECO:0000256" key="10">
    <source>
        <dbReference type="ARBA" id="ARBA00023125"/>
    </source>
</evidence>
<name>A0ABS6E9V1_9FIRM</name>
<gene>
    <name evidence="15" type="ORF">KQI42_16990</name>
</gene>
<keyword evidence="11" id="KW-0234">DNA repair</keyword>
<dbReference type="Pfam" id="PF06733">
    <property type="entry name" value="DEAD_2"/>
    <property type="match status" value="1"/>
</dbReference>
<evidence type="ECO:0000259" key="14">
    <source>
        <dbReference type="PROSITE" id="PS51193"/>
    </source>
</evidence>
<evidence type="ECO:0000313" key="16">
    <source>
        <dbReference type="Proteomes" id="UP000749471"/>
    </source>
</evidence>
<keyword evidence="2" id="KW-0479">Metal-binding</keyword>
<proteinExistence type="inferred from homology"/>
<evidence type="ECO:0000256" key="6">
    <source>
        <dbReference type="ARBA" id="ARBA00022806"/>
    </source>
</evidence>
<keyword evidence="12" id="KW-0413">Isomerase</keyword>
<dbReference type="InterPro" id="IPR045028">
    <property type="entry name" value="DinG/Rad3-like"/>
</dbReference>
<keyword evidence="7" id="KW-0067">ATP-binding</keyword>
<keyword evidence="3" id="KW-0547">Nucleotide-binding</keyword>
<keyword evidence="8" id="KW-0408">Iron</keyword>
<keyword evidence="9" id="KW-0411">Iron-sulfur</keyword>
<dbReference type="GO" id="GO:0004386">
    <property type="term" value="F:helicase activity"/>
    <property type="evidence" value="ECO:0007669"/>
    <property type="project" value="UniProtKB-KW"/>
</dbReference>
<accession>A0ABS6E9V1</accession>
<protein>
    <submittedName>
        <fullName evidence="15">ATP-dependent DNA helicase</fullName>
    </submittedName>
</protein>
<evidence type="ECO:0000256" key="2">
    <source>
        <dbReference type="ARBA" id="ARBA00022723"/>
    </source>
</evidence>
<evidence type="ECO:0000256" key="9">
    <source>
        <dbReference type="ARBA" id="ARBA00023014"/>
    </source>
</evidence>
<keyword evidence="4" id="KW-0227">DNA damage</keyword>
<keyword evidence="1" id="KW-0004">4Fe-4S</keyword>
<dbReference type="PROSITE" id="PS51193">
    <property type="entry name" value="HELICASE_ATP_BIND_2"/>
    <property type="match status" value="1"/>
</dbReference>
<evidence type="ECO:0000256" key="3">
    <source>
        <dbReference type="ARBA" id="ARBA00022741"/>
    </source>
</evidence>
<comment type="similarity">
    <text evidence="13">Belongs to the helicase family. DinG subfamily.</text>
</comment>
<dbReference type="PANTHER" id="PTHR11472:SF34">
    <property type="entry name" value="REGULATOR OF TELOMERE ELONGATION HELICASE 1"/>
    <property type="match status" value="1"/>
</dbReference>
<dbReference type="SMART" id="SM00491">
    <property type="entry name" value="HELICc2"/>
    <property type="match status" value="1"/>
</dbReference>
<dbReference type="Pfam" id="PF13307">
    <property type="entry name" value="Helicase_C_2"/>
    <property type="match status" value="1"/>
</dbReference>
<dbReference type="InterPro" id="IPR014013">
    <property type="entry name" value="Helic_SF1/SF2_ATP-bd_DinG/Rad3"/>
</dbReference>